<organism evidence="14 17">
    <name type="scientific">Medicago truncatula</name>
    <name type="common">Barrel medic</name>
    <name type="synonym">Medicago tribuloides</name>
    <dbReference type="NCBI Taxonomy" id="3880"/>
    <lineage>
        <taxon>Eukaryota</taxon>
        <taxon>Viridiplantae</taxon>
        <taxon>Streptophyta</taxon>
        <taxon>Embryophyta</taxon>
        <taxon>Tracheophyta</taxon>
        <taxon>Spermatophyta</taxon>
        <taxon>Magnoliopsida</taxon>
        <taxon>eudicotyledons</taxon>
        <taxon>Gunneridae</taxon>
        <taxon>Pentapetalae</taxon>
        <taxon>rosids</taxon>
        <taxon>fabids</taxon>
        <taxon>Fabales</taxon>
        <taxon>Fabaceae</taxon>
        <taxon>Papilionoideae</taxon>
        <taxon>50 kb inversion clade</taxon>
        <taxon>NPAAA clade</taxon>
        <taxon>Hologalegina</taxon>
        <taxon>IRL clade</taxon>
        <taxon>Trifolieae</taxon>
        <taxon>Medicago</taxon>
    </lineage>
</organism>
<dbReference type="KEGG" id="mtr:25479755"/>
<dbReference type="EMBL" id="PSQE01000006">
    <property type="protein sequence ID" value="RHN51739.1"/>
    <property type="molecule type" value="Genomic_DNA"/>
</dbReference>
<evidence type="ECO:0000256" key="11">
    <source>
        <dbReference type="PIRSR" id="PIRSR602401-1"/>
    </source>
</evidence>
<keyword evidence="17" id="KW-1185">Reference proteome</keyword>
<evidence type="ECO:0000256" key="1">
    <source>
        <dbReference type="ARBA" id="ARBA00004167"/>
    </source>
</evidence>
<dbReference type="InterPro" id="IPR002401">
    <property type="entry name" value="Cyt_P450_E_grp-I"/>
</dbReference>
<keyword evidence="10 13" id="KW-0472">Membrane</keyword>
<dbReference type="GO" id="GO:0016020">
    <property type="term" value="C:membrane"/>
    <property type="evidence" value="ECO:0007669"/>
    <property type="project" value="UniProtKB-SubCell"/>
</dbReference>
<reference evidence="15" key="4">
    <citation type="journal article" date="2018" name="Nat. Plants">
        <title>Whole-genome landscape of Medicago truncatula symbiotic genes.</title>
        <authorList>
            <person name="Pecrix Y."/>
            <person name="Gamas P."/>
            <person name="Carrere S."/>
        </authorList>
    </citation>
    <scope>NUCLEOTIDE SEQUENCE</scope>
    <source>
        <tissue evidence="15">Leaves</tissue>
    </source>
</reference>
<evidence type="ECO:0000256" key="10">
    <source>
        <dbReference type="ARBA" id="ARBA00023136"/>
    </source>
</evidence>
<dbReference type="Pfam" id="PF00067">
    <property type="entry name" value="p450"/>
    <property type="match status" value="1"/>
</dbReference>
<dbReference type="AlphaFoldDB" id="A0A072TUS0"/>
<keyword evidence="8 11" id="KW-0408">Iron</keyword>
<evidence type="ECO:0000256" key="4">
    <source>
        <dbReference type="ARBA" id="ARBA00022692"/>
    </source>
</evidence>
<dbReference type="Gramene" id="rna36250">
    <property type="protein sequence ID" value="RHN51739.1"/>
    <property type="gene ID" value="gene36250"/>
</dbReference>
<feature type="binding site" description="axial binding residue" evidence="11">
    <location>
        <position position="474"/>
    </location>
    <ligand>
        <name>heme</name>
        <dbReference type="ChEBI" id="CHEBI:30413"/>
    </ligand>
    <ligandPart>
        <name>Fe</name>
        <dbReference type="ChEBI" id="CHEBI:18248"/>
    </ligandPart>
</feature>
<dbReference type="PRINTS" id="PR00463">
    <property type="entry name" value="EP450I"/>
</dbReference>
<proteinExistence type="inferred from homology"/>
<dbReference type="PROSITE" id="PS00086">
    <property type="entry name" value="CYTOCHROME_P450"/>
    <property type="match status" value="1"/>
</dbReference>
<dbReference type="Proteomes" id="UP000265566">
    <property type="component" value="Chromosome 6"/>
</dbReference>
<dbReference type="OrthoDB" id="1470350at2759"/>
<dbReference type="Proteomes" id="UP000002051">
    <property type="component" value="Unassembled WGS sequence"/>
</dbReference>
<name>A0A072TUS0_MEDTR</name>
<evidence type="ECO:0000313" key="16">
    <source>
        <dbReference type="EnsemblPlants" id="KEH17295"/>
    </source>
</evidence>
<dbReference type="InterPro" id="IPR001128">
    <property type="entry name" value="Cyt_P450"/>
</dbReference>
<dbReference type="GO" id="GO:0016705">
    <property type="term" value="F:oxidoreductase activity, acting on paired donors, with incorporation or reduction of molecular oxygen"/>
    <property type="evidence" value="ECO:0007669"/>
    <property type="project" value="InterPro"/>
</dbReference>
<evidence type="ECO:0000256" key="8">
    <source>
        <dbReference type="ARBA" id="ARBA00023004"/>
    </source>
</evidence>
<dbReference type="EnsemblPlants" id="KEH17295">
    <property type="protein sequence ID" value="KEH17295"/>
    <property type="gene ID" value="MTR_0025s0110"/>
</dbReference>
<dbReference type="STRING" id="3880.A0A072TUS0"/>
<dbReference type="InterPro" id="IPR017972">
    <property type="entry name" value="Cyt_P450_CS"/>
</dbReference>
<evidence type="ECO:0000313" key="17">
    <source>
        <dbReference type="Proteomes" id="UP000002051"/>
    </source>
</evidence>
<dbReference type="InterPro" id="IPR050665">
    <property type="entry name" value="Cytochrome_P450_Monooxygen"/>
</dbReference>
<keyword evidence="4 13" id="KW-0812">Transmembrane</keyword>
<evidence type="ECO:0000256" key="12">
    <source>
        <dbReference type="RuleBase" id="RU000461"/>
    </source>
</evidence>
<evidence type="ECO:0000256" key="3">
    <source>
        <dbReference type="ARBA" id="ARBA00022617"/>
    </source>
</evidence>
<keyword evidence="5 11" id="KW-0479">Metal-binding</keyword>
<sequence>MEFVTLSEVLDVLTSIIFAICLCLLTTLTIFWWILPNQKFQNLRRCGFDGPTPSFPLGNIKEMKRNKSLKSSFSSSCESMALDITHDIHSTISPYYSSWQKSYGKVFIYWLGTEPFLYITDPEFLKKMSTKVLAKTWGKPSVFRKDRDPMFGNGLVMAEGNKWVHHRHIIAPAFSPLNLKRMAIMMVDSTKKMIESWISQINSGHFEIDVEREIVTTAGEIIARASFGMGDENGKKVFDQLKTLQMTLFKTNRYVGVPFEKIFNIKKTLETRKLGEEINKLMFSIIEARMNSNDKIQHQQDLLGHLLKENNGTYGQLNKALTKKELVDECKTFFFGGYETTSLSITWTLLLLALHEDWQNQLRDEIKEVVGKEELDINFLADLKKMKWVRSEALRLYPPSPNVQRQAKEDIRVDNIKVPKGTNIWIDVVAMHHDMTLWGNDANKFKPERFMNDANGECHHTMGYLPFGFGGRACIGRNLIFMEYNIVLTLLLTKFKFKLSPSYHHSPTIMLSLRPTYGIPLIVQPL</sequence>
<keyword evidence="6 13" id="KW-1133">Transmembrane helix</keyword>
<dbReference type="PANTHER" id="PTHR24282">
    <property type="entry name" value="CYTOCHROME P450 FAMILY MEMBER"/>
    <property type="match status" value="1"/>
</dbReference>
<dbReference type="InterPro" id="IPR036396">
    <property type="entry name" value="Cyt_P450_sf"/>
</dbReference>
<dbReference type="SUPFAM" id="SSF48264">
    <property type="entry name" value="Cytochrome P450"/>
    <property type="match status" value="1"/>
</dbReference>
<dbReference type="PANTHER" id="PTHR24282:SF149">
    <property type="entry name" value="CYTOCHROME P450 FAMILY 72 PROTEIN"/>
    <property type="match status" value="1"/>
</dbReference>
<evidence type="ECO:0000256" key="13">
    <source>
        <dbReference type="SAM" id="Phobius"/>
    </source>
</evidence>
<evidence type="ECO:0000256" key="9">
    <source>
        <dbReference type="ARBA" id="ARBA00023033"/>
    </source>
</evidence>
<evidence type="ECO:0000256" key="6">
    <source>
        <dbReference type="ARBA" id="ARBA00022989"/>
    </source>
</evidence>
<dbReference type="EMBL" id="KL402750">
    <property type="protein sequence ID" value="KEH17295.1"/>
    <property type="molecule type" value="Genomic_DNA"/>
</dbReference>
<keyword evidence="9 12" id="KW-0503">Monooxygenase</keyword>
<dbReference type="Gene3D" id="1.10.630.10">
    <property type="entry name" value="Cytochrome P450"/>
    <property type="match status" value="1"/>
</dbReference>
<dbReference type="GO" id="GO:0005506">
    <property type="term" value="F:iron ion binding"/>
    <property type="evidence" value="ECO:0007669"/>
    <property type="project" value="InterPro"/>
</dbReference>
<keyword evidence="3 11" id="KW-0349">Heme</keyword>
<gene>
    <name evidence="16" type="primary">25479755</name>
    <name evidence="14" type="ORF">MTR_0025s0110</name>
    <name evidence="15" type="ORF">MtrunA17_Chr6g0472221</name>
</gene>
<evidence type="ECO:0000256" key="2">
    <source>
        <dbReference type="ARBA" id="ARBA00010617"/>
    </source>
</evidence>
<keyword evidence="7 12" id="KW-0560">Oxidoreductase</keyword>
<evidence type="ECO:0000256" key="7">
    <source>
        <dbReference type="ARBA" id="ARBA00023002"/>
    </source>
</evidence>
<comment type="cofactor">
    <cofactor evidence="11">
        <name>heme</name>
        <dbReference type="ChEBI" id="CHEBI:30413"/>
    </cofactor>
</comment>
<reference evidence="14 17" key="1">
    <citation type="journal article" date="2011" name="Nature">
        <title>The Medicago genome provides insight into the evolution of rhizobial symbioses.</title>
        <authorList>
            <person name="Young N.D."/>
            <person name="Debelle F."/>
            <person name="Oldroyd G.E."/>
            <person name="Geurts R."/>
            <person name="Cannon S.B."/>
            <person name="Udvardi M.K."/>
            <person name="Benedito V.A."/>
            <person name="Mayer K.F."/>
            <person name="Gouzy J."/>
            <person name="Schoof H."/>
            <person name="Van de Peer Y."/>
            <person name="Proost S."/>
            <person name="Cook D.R."/>
            <person name="Meyers B.C."/>
            <person name="Spannagl M."/>
            <person name="Cheung F."/>
            <person name="De Mita S."/>
            <person name="Krishnakumar V."/>
            <person name="Gundlach H."/>
            <person name="Zhou S."/>
            <person name="Mudge J."/>
            <person name="Bharti A.K."/>
            <person name="Murray J.D."/>
            <person name="Naoumkina M.A."/>
            <person name="Rosen B."/>
            <person name="Silverstein K.A."/>
            <person name="Tang H."/>
            <person name="Rombauts S."/>
            <person name="Zhao P.X."/>
            <person name="Zhou P."/>
            <person name="Barbe V."/>
            <person name="Bardou P."/>
            <person name="Bechner M."/>
            <person name="Bellec A."/>
            <person name="Berger A."/>
            <person name="Berges H."/>
            <person name="Bidwell S."/>
            <person name="Bisseling T."/>
            <person name="Choisne N."/>
            <person name="Couloux A."/>
            <person name="Denny R."/>
            <person name="Deshpande S."/>
            <person name="Dai X."/>
            <person name="Doyle J.J."/>
            <person name="Dudez A.M."/>
            <person name="Farmer A.D."/>
            <person name="Fouteau S."/>
            <person name="Franken C."/>
            <person name="Gibelin C."/>
            <person name="Gish J."/>
            <person name="Goldstein S."/>
            <person name="Gonzalez A.J."/>
            <person name="Green P.J."/>
            <person name="Hallab A."/>
            <person name="Hartog M."/>
            <person name="Hua A."/>
            <person name="Humphray S.J."/>
            <person name="Jeong D.H."/>
            <person name="Jing Y."/>
            <person name="Jocker A."/>
            <person name="Kenton S.M."/>
            <person name="Kim D.J."/>
            <person name="Klee K."/>
            <person name="Lai H."/>
            <person name="Lang C."/>
            <person name="Lin S."/>
            <person name="Macmil S.L."/>
            <person name="Magdelenat G."/>
            <person name="Matthews L."/>
            <person name="McCorrison J."/>
            <person name="Monaghan E.L."/>
            <person name="Mun J.H."/>
            <person name="Najar F.Z."/>
            <person name="Nicholson C."/>
            <person name="Noirot C."/>
            <person name="O'Bleness M."/>
            <person name="Paule C.R."/>
            <person name="Poulain J."/>
            <person name="Prion F."/>
            <person name="Qin B."/>
            <person name="Qu C."/>
            <person name="Retzel E.F."/>
            <person name="Riddle C."/>
            <person name="Sallet E."/>
            <person name="Samain S."/>
            <person name="Samson N."/>
            <person name="Sanders I."/>
            <person name="Saurat O."/>
            <person name="Scarpelli C."/>
            <person name="Schiex T."/>
            <person name="Segurens B."/>
            <person name="Severin A.J."/>
            <person name="Sherrier D.J."/>
            <person name="Shi R."/>
            <person name="Sims S."/>
            <person name="Singer S.R."/>
            <person name="Sinharoy S."/>
            <person name="Sterck L."/>
            <person name="Viollet A."/>
            <person name="Wang B.B."/>
            <person name="Wang K."/>
            <person name="Wang M."/>
            <person name="Wang X."/>
            <person name="Warfsmann J."/>
            <person name="Weissenbach J."/>
            <person name="White D.D."/>
            <person name="White J.D."/>
            <person name="Wiley G.B."/>
            <person name="Wincker P."/>
            <person name="Xing Y."/>
            <person name="Yang L."/>
            <person name="Yao Z."/>
            <person name="Ying F."/>
            <person name="Zhai J."/>
            <person name="Zhou L."/>
            <person name="Zuber A."/>
            <person name="Denarie J."/>
            <person name="Dixon R.A."/>
            <person name="May G.D."/>
            <person name="Schwartz D.C."/>
            <person name="Rogers J."/>
            <person name="Quetier F."/>
            <person name="Town C.D."/>
            <person name="Roe B.A."/>
        </authorList>
    </citation>
    <scope>NUCLEOTIDE SEQUENCE [LARGE SCALE GENOMIC DNA]</scope>
    <source>
        <strain evidence="14">A17</strain>
        <strain evidence="16 17">cv. Jemalong A17</strain>
    </source>
</reference>
<dbReference type="GO" id="GO:0020037">
    <property type="term" value="F:heme binding"/>
    <property type="evidence" value="ECO:0007669"/>
    <property type="project" value="InterPro"/>
</dbReference>
<reference evidence="16" key="3">
    <citation type="submission" date="2015-06" db="UniProtKB">
        <authorList>
            <consortium name="EnsemblPlants"/>
        </authorList>
    </citation>
    <scope>IDENTIFICATION</scope>
    <source>
        <strain evidence="16">cv. Jemalong A17</strain>
    </source>
</reference>
<evidence type="ECO:0000313" key="15">
    <source>
        <dbReference type="EMBL" id="RHN51739.1"/>
    </source>
</evidence>
<evidence type="ECO:0000313" key="14">
    <source>
        <dbReference type="EMBL" id="KEH17295.1"/>
    </source>
</evidence>
<dbReference type="HOGENOM" id="CLU_001570_5_0_1"/>
<dbReference type="PRINTS" id="PR00385">
    <property type="entry name" value="P450"/>
</dbReference>
<reference evidence="14 17" key="2">
    <citation type="journal article" date="2014" name="BMC Genomics">
        <title>An improved genome release (version Mt4.0) for the model legume Medicago truncatula.</title>
        <authorList>
            <person name="Tang H."/>
            <person name="Krishnakumar V."/>
            <person name="Bidwell S."/>
            <person name="Rosen B."/>
            <person name="Chan A."/>
            <person name="Zhou S."/>
            <person name="Gentzbittel L."/>
            <person name="Childs K.L."/>
            <person name="Yandell M."/>
            <person name="Gundlach H."/>
            <person name="Mayer K.F."/>
            <person name="Schwartz D.C."/>
            <person name="Town C.D."/>
        </authorList>
    </citation>
    <scope>GENOME REANNOTATION</scope>
    <source>
        <strain evidence="14">A17</strain>
        <strain evidence="16 17">cv. Jemalong A17</strain>
    </source>
</reference>
<comment type="subcellular location">
    <subcellularLocation>
        <location evidence="1">Membrane</location>
        <topology evidence="1">Single-pass membrane protein</topology>
    </subcellularLocation>
</comment>
<feature type="transmembrane region" description="Helical" evidence="13">
    <location>
        <begin position="12"/>
        <end position="35"/>
    </location>
</feature>
<dbReference type="GO" id="GO:0004497">
    <property type="term" value="F:monooxygenase activity"/>
    <property type="evidence" value="ECO:0000318"/>
    <property type="project" value="GO_Central"/>
</dbReference>
<protein>
    <submittedName>
        <fullName evidence="14">Cytochrome P450 family 72 protein</fullName>
    </submittedName>
    <submittedName>
        <fullName evidence="15">Putative cytochrome P450</fullName>
    </submittedName>
</protein>
<comment type="similarity">
    <text evidence="2 12">Belongs to the cytochrome P450 family.</text>
</comment>
<evidence type="ECO:0000256" key="5">
    <source>
        <dbReference type="ARBA" id="ARBA00022723"/>
    </source>
</evidence>
<accession>A0A072TUS0</accession>